<evidence type="ECO:0000256" key="1">
    <source>
        <dbReference type="ARBA" id="ARBA00004236"/>
    </source>
</evidence>
<feature type="region of interest" description="Disordered" evidence="6">
    <location>
        <begin position="329"/>
        <end position="365"/>
    </location>
</feature>
<evidence type="ECO:0000256" key="6">
    <source>
        <dbReference type="SAM" id="MobiDB-lite"/>
    </source>
</evidence>
<evidence type="ECO:0000256" key="4">
    <source>
        <dbReference type="ARBA" id="ARBA00023054"/>
    </source>
</evidence>
<dbReference type="AlphaFoldDB" id="A0A562S7R2"/>
<evidence type="ECO:0000313" key="11">
    <source>
        <dbReference type="EMBL" id="TWI76734.1"/>
    </source>
</evidence>
<dbReference type="SUPFAM" id="SSF111369">
    <property type="entry name" value="HlyD-like secretion proteins"/>
    <property type="match status" value="1"/>
</dbReference>
<keyword evidence="7" id="KW-0472">Membrane</keyword>
<protein>
    <submittedName>
        <fullName evidence="11">Macrolide-specific efflux system membrane fusion protein</fullName>
    </submittedName>
</protein>
<feature type="compositionally biased region" description="Basic and acidic residues" evidence="6">
    <location>
        <begin position="349"/>
        <end position="361"/>
    </location>
</feature>
<comment type="subcellular location">
    <subcellularLocation>
        <location evidence="1">Cell membrane</location>
    </subcellularLocation>
</comment>
<dbReference type="Gene3D" id="2.40.420.20">
    <property type="match status" value="1"/>
</dbReference>
<evidence type="ECO:0000259" key="9">
    <source>
        <dbReference type="Pfam" id="PF25944"/>
    </source>
</evidence>
<dbReference type="InterPro" id="IPR058627">
    <property type="entry name" value="MdtA-like_C"/>
</dbReference>
<evidence type="ECO:0000256" key="5">
    <source>
        <dbReference type="SAM" id="Coils"/>
    </source>
</evidence>
<comment type="caution">
    <text evidence="11">The sequence shown here is derived from an EMBL/GenBank/DDBJ whole genome shotgun (WGS) entry which is preliminary data.</text>
</comment>
<dbReference type="GO" id="GO:1990281">
    <property type="term" value="C:efflux pump complex"/>
    <property type="evidence" value="ECO:0007669"/>
    <property type="project" value="TreeGrafter"/>
</dbReference>
<dbReference type="InterPro" id="IPR058626">
    <property type="entry name" value="MdtA-like_b-barrel"/>
</dbReference>
<dbReference type="GO" id="GO:1990195">
    <property type="term" value="C:macrolide transmembrane transporter complex"/>
    <property type="evidence" value="ECO:0007669"/>
    <property type="project" value="InterPro"/>
</dbReference>
<feature type="domain" description="Multidrug resistance protein MdtA-like barrel-sandwich hybrid" evidence="8">
    <location>
        <begin position="70"/>
        <end position="225"/>
    </location>
</feature>
<keyword evidence="3" id="KW-0813">Transport</keyword>
<dbReference type="PANTHER" id="PTHR30469:SF33">
    <property type="entry name" value="SLR1207 PROTEIN"/>
    <property type="match status" value="1"/>
</dbReference>
<dbReference type="GO" id="GO:0019898">
    <property type="term" value="C:extrinsic component of membrane"/>
    <property type="evidence" value="ECO:0007669"/>
    <property type="project" value="InterPro"/>
</dbReference>
<feature type="domain" description="Multidrug resistance protein MdtA-like C-terminal permuted SH3" evidence="10">
    <location>
        <begin position="363"/>
        <end position="403"/>
    </location>
</feature>
<organism evidence="11 12">
    <name type="scientific">Desulfobotulus alkaliphilus</name>
    <dbReference type="NCBI Taxonomy" id="622671"/>
    <lineage>
        <taxon>Bacteria</taxon>
        <taxon>Pseudomonadati</taxon>
        <taxon>Thermodesulfobacteriota</taxon>
        <taxon>Desulfobacteria</taxon>
        <taxon>Desulfobacterales</taxon>
        <taxon>Desulfobacteraceae</taxon>
        <taxon>Desulfobotulus</taxon>
    </lineage>
</organism>
<evidence type="ECO:0000256" key="2">
    <source>
        <dbReference type="ARBA" id="ARBA00009477"/>
    </source>
</evidence>
<gene>
    <name evidence="11" type="ORF">LZ24_00355</name>
</gene>
<keyword evidence="7" id="KW-1133">Transmembrane helix</keyword>
<dbReference type="InterPro" id="IPR058625">
    <property type="entry name" value="MdtA-like_BSH"/>
</dbReference>
<dbReference type="OrthoDB" id="9784484at2"/>
<dbReference type="Pfam" id="PF25917">
    <property type="entry name" value="BSH_RND"/>
    <property type="match status" value="1"/>
</dbReference>
<sequence length="426" mass="46120">MKQAEKKGKRKRGLVGWMLFGSVLALVAGSVVWHFFLRNGGEGISWTTAPVQRGSIEDLVAATGVLQPRNYVDVGAQVSGQLQRIGVEVGDFVKEGELLAEIDPTLFVAKVDASRAQLRYQKAQLQDRKAQRQQAANHHERQQNLLAEGATTLETAQNAETSLLSAEAQVAMLLAQIEQTESTLRADEASLGYARIYAPMDGTVVSISARQGQTLNASQQAPTILRIADLSTMTVETRVSEADIGRLFMGMDVYFTTLGSQNRRWRGKLKRIEPTPAVENNVVLYNALFDVDNSGGELFTQMTAQVFFVVAAAANTLVIPQSALMAGEAGQEGMPQRGERGRKPVVQGERPERGARPEGKSARVRVLGSSGVAEIREVRTGVSNRVQVQILSGLDEGERVITGPLAAGQRSPARTDGGMPGMPRMR</sequence>
<dbReference type="Gene3D" id="2.40.50.100">
    <property type="match status" value="1"/>
</dbReference>
<dbReference type="GO" id="GO:1990961">
    <property type="term" value="P:xenobiotic detoxification by transmembrane export across the plasma membrane"/>
    <property type="evidence" value="ECO:0007669"/>
    <property type="project" value="InterPro"/>
</dbReference>
<keyword evidence="4 5" id="KW-0175">Coiled coil</keyword>
<evidence type="ECO:0000256" key="3">
    <source>
        <dbReference type="ARBA" id="ARBA00022448"/>
    </source>
</evidence>
<proteinExistence type="inferred from homology"/>
<dbReference type="Gene3D" id="2.40.30.170">
    <property type="match status" value="1"/>
</dbReference>
<dbReference type="Proteomes" id="UP000318307">
    <property type="component" value="Unassembled WGS sequence"/>
</dbReference>
<accession>A0A562S7R2</accession>
<dbReference type="NCBIfam" id="TIGR01730">
    <property type="entry name" value="RND_mfp"/>
    <property type="match status" value="1"/>
</dbReference>
<keyword evidence="12" id="KW-1185">Reference proteome</keyword>
<feature type="coiled-coil region" evidence="5">
    <location>
        <begin position="122"/>
        <end position="183"/>
    </location>
</feature>
<evidence type="ECO:0000259" key="8">
    <source>
        <dbReference type="Pfam" id="PF25917"/>
    </source>
</evidence>
<dbReference type="GO" id="GO:0030313">
    <property type="term" value="C:cell envelope"/>
    <property type="evidence" value="ECO:0007669"/>
    <property type="project" value="UniProtKB-SubCell"/>
</dbReference>
<feature type="transmembrane region" description="Helical" evidence="7">
    <location>
        <begin position="12"/>
        <end position="36"/>
    </location>
</feature>
<name>A0A562S7R2_9BACT</name>
<dbReference type="PANTHER" id="PTHR30469">
    <property type="entry name" value="MULTIDRUG RESISTANCE PROTEIN MDTA"/>
    <property type="match status" value="1"/>
</dbReference>
<dbReference type="Gene3D" id="6.10.140.1990">
    <property type="match status" value="1"/>
</dbReference>
<keyword evidence="7" id="KW-0812">Transmembrane</keyword>
<comment type="similarity">
    <text evidence="2">Belongs to the membrane fusion protein (MFP) (TC 8.A.1) family.</text>
</comment>
<dbReference type="InterPro" id="IPR006143">
    <property type="entry name" value="RND_pump_MFP"/>
</dbReference>
<evidence type="ECO:0000256" key="7">
    <source>
        <dbReference type="SAM" id="Phobius"/>
    </source>
</evidence>
<dbReference type="Pfam" id="PF25967">
    <property type="entry name" value="RND-MFP_C"/>
    <property type="match status" value="1"/>
</dbReference>
<evidence type="ECO:0000313" key="12">
    <source>
        <dbReference type="Proteomes" id="UP000318307"/>
    </source>
</evidence>
<dbReference type="InterPro" id="IPR030190">
    <property type="entry name" value="MacA_alpha-hairpin_sf"/>
</dbReference>
<dbReference type="GO" id="GO:0015562">
    <property type="term" value="F:efflux transmembrane transporter activity"/>
    <property type="evidence" value="ECO:0007669"/>
    <property type="project" value="TreeGrafter"/>
</dbReference>
<reference evidence="11 12" key="1">
    <citation type="submission" date="2019-07" db="EMBL/GenBank/DDBJ databases">
        <title>Genome sequencing of 100 strains of the haloalkaliphilic chemolithoautotrophic sulfur-oxidizing bacterium Thioalkalivibrio.</title>
        <authorList>
            <person name="Muyzer G."/>
        </authorList>
    </citation>
    <scope>NUCLEOTIDE SEQUENCE [LARGE SCALE GENOMIC DNA]</scope>
    <source>
        <strain evidence="11 12">ASO4-4</strain>
    </source>
</reference>
<dbReference type="EMBL" id="VLLC01000002">
    <property type="protein sequence ID" value="TWI76734.1"/>
    <property type="molecule type" value="Genomic_DNA"/>
</dbReference>
<dbReference type="Pfam" id="PF25944">
    <property type="entry name" value="Beta-barrel_RND"/>
    <property type="match status" value="1"/>
</dbReference>
<dbReference type="RefSeq" id="WP_144681713.1">
    <property type="nucleotide sequence ID" value="NZ_VLLC01000002.1"/>
</dbReference>
<feature type="domain" description="Multidrug resistance protein MdtA-like beta-barrel" evidence="9">
    <location>
        <begin position="232"/>
        <end position="307"/>
    </location>
</feature>
<evidence type="ECO:0000259" key="10">
    <source>
        <dbReference type="Pfam" id="PF25967"/>
    </source>
</evidence>